<name>A0AAW0BW65_9AGAR</name>
<organism evidence="3 4">
    <name type="scientific">Paramarasmius palmivorus</name>
    <dbReference type="NCBI Taxonomy" id="297713"/>
    <lineage>
        <taxon>Eukaryota</taxon>
        <taxon>Fungi</taxon>
        <taxon>Dikarya</taxon>
        <taxon>Basidiomycota</taxon>
        <taxon>Agaricomycotina</taxon>
        <taxon>Agaricomycetes</taxon>
        <taxon>Agaricomycetidae</taxon>
        <taxon>Agaricales</taxon>
        <taxon>Marasmiineae</taxon>
        <taxon>Marasmiaceae</taxon>
        <taxon>Paramarasmius</taxon>
    </lineage>
</organism>
<feature type="region of interest" description="Disordered" evidence="1">
    <location>
        <begin position="117"/>
        <end position="263"/>
    </location>
</feature>
<dbReference type="AlphaFoldDB" id="A0AAW0BW65"/>
<keyword evidence="4" id="KW-1185">Reference proteome</keyword>
<dbReference type="InterPro" id="IPR000313">
    <property type="entry name" value="PWWP_dom"/>
</dbReference>
<feature type="domain" description="PWWP" evidence="2">
    <location>
        <begin position="19"/>
        <end position="84"/>
    </location>
</feature>
<evidence type="ECO:0000313" key="3">
    <source>
        <dbReference type="EMBL" id="KAK7031098.1"/>
    </source>
</evidence>
<dbReference type="SUPFAM" id="SSF63748">
    <property type="entry name" value="Tudor/PWWP/MBT"/>
    <property type="match status" value="1"/>
</dbReference>
<feature type="region of interest" description="Disordered" evidence="1">
    <location>
        <begin position="352"/>
        <end position="421"/>
    </location>
</feature>
<accession>A0AAW0BW65</accession>
<protein>
    <recommendedName>
        <fullName evidence="2">PWWP domain-containing protein</fullName>
    </recommendedName>
</protein>
<dbReference type="Proteomes" id="UP001383192">
    <property type="component" value="Unassembled WGS sequence"/>
</dbReference>
<evidence type="ECO:0000259" key="2">
    <source>
        <dbReference type="PROSITE" id="PS50812"/>
    </source>
</evidence>
<dbReference type="Gene3D" id="2.30.30.140">
    <property type="match status" value="1"/>
</dbReference>
<dbReference type="PROSITE" id="PS50812">
    <property type="entry name" value="PWWP"/>
    <property type="match status" value="1"/>
</dbReference>
<reference evidence="3 4" key="1">
    <citation type="submission" date="2024-01" db="EMBL/GenBank/DDBJ databases">
        <title>A draft genome for a cacao thread blight-causing isolate of Paramarasmius palmivorus.</title>
        <authorList>
            <person name="Baruah I.K."/>
            <person name="Bukari Y."/>
            <person name="Amoako-Attah I."/>
            <person name="Meinhardt L.W."/>
            <person name="Bailey B.A."/>
            <person name="Cohen S.P."/>
        </authorList>
    </citation>
    <scope>NUCLEOTIDE SEQUENCE [LARGE SCALE GENOMIC DNA]</scope>
    <source>
        <strain evidence="3 4">GH-12</strain>
    </source>
</reference>
<sequence>MASNKKGGKKEVVAASYEVKDIVLGKVRGFPPWPGQVVEPESVPASVKQEKPTNKKTTTYCVQFFPTGDYAWLPPKDISRLQKHEIESYINEPYRKSGDLLSGYRVALDPTKWEETRAAQLADAADDDEEEEEEAAGEVDELASGDEDGSKGKKRKKSTASTGGAAKKRKRDDSASAPVAPKNGKKKGESASAAGSKKAPKSGKKNGTGKSKAMVESEDEGGAEEGDAAGTSKQGGSPLSKKAKNAEGDESSADPEANKVREWRHRLQKTFLSNKGLPPKESDMPAMNDLFTQIEAYEQMTVHQLSFSKIGKVMRHIAALDPTSKPIPREVEFKFRERAKVLVEKWHSILGSKEGAKDKESGVNGDVNGVHTANGDLADADGEADPAPATTASDEEKDVPMENGTTNQGGDAADVTMSEAA</sequence>
<dbReference type="CDD" id="cd05840">
    <property type="entry name" value="PWWP_ScIOC4-like"/>
    <property type="match status" value="1"/>
</dbReference>
<dbReference type="InterPro" id="IPR035503">
    <property type="entry name" value="IOC4-like_PWWP"/>
</dbReference>
<proteinExistence type="predicted"/>
<gene>
    <name evidence="3" type="ORF">VNI00_013702</name>
</gene>
<dbReference type="EMBL" id="JAYKXP010000071">
    <property type="protein sequence ID" value="KAK7031098.1"/>
    <property type="molecule type" value="Genomic_DNA"/>
</dbReference>
<dbReference type="Pfam" id="PF00855">
    <property type="entry name" value="PWWP"/>
    <property type="match status" value="1"/>
</dbReference>
<feature type="compositionally biased region" description="Acidic residues" evidence="1">
    <location>
        <begin position="124"/>
        <end position="147"/>
    </location>
</feature>
<dbReference type="SMART" id="SM00293">
    <property type="entry name" value="PWWP"/>
    <property type="match status" value="1"/>
</dbReference>
<evidence type="ECO:0000256" key="1">
    <source>
        <dbReference type="SAM" id="MobiDB-lite"/>
    </source>
</evidence>
<evidence type="ECO:0000313" key="4">
    <source>
        <dbReference type="Proteomes" id="UP001383192"/>
    </source>
</evidence>
<feature type="compositionally biased region" description="Acidic residues" evidence="1">
    <location>
        <begin position="216"/>
        <end position="227"/>
    </location>
</feature>
<comment type="caution">
    <text evidence="3">The sequence shown here is derived from an EMBL/GenBank/DDBJ whole genome shotgun (WGS) entry which is preliminary data.</text>
</comment>